<reference evidence="1" key="1">
    <citation type="submission" date="2020-07" db="EMBL/GenBank/DDBJ databases">
        <title>Multicomponent nature underlies the extraordinary mechanical properties of spider dragline silk.</title>
        <authorList>
            <person name="Kono N."/>
            <person name="Nakamura H."/>
            <person name="Mori M."/>
            <person name="Yoshida Y."/>
            <person name="Ohtoshi R."/>
            <person name="Malay A.D."/>
            <person name="Moran D.A.P."/>
            <person name="Tomita M."/>
            <person name="Numata K."/>
            <person name="Arakawa K."/>
        </authorList>
    </citation>
    <scope>NUCLEOTIDE SEQUENCE</scope>
</reference>
<name>A0A8X6KWH6_TRICU</name>
<accession>A0A8X6KWH6</accession>
<protein>
    <submittedName>
        <fullName evidence="1">Uncharacterized protein</fullName>
    </submittedName>
</protein>
<keyword evidence="2" id="KW-1185">Reference proteome</keyword>
<evidence type="ECO:0000313" key="2">
    <source>
        <dbReference type="Proteomes" id="UP000887116"/>
    </source>
</evidence>
<dbReference type="Proteomes" id="UP000887116">
    <property type="component" value="Unassembled WGS sequence"/>
</dbReference>
<sequence>MRFGIHRWNSFVLIPENLRVLLHLRHSESYFFAFTDTTQHAFQHNNSYNYFAMLSDCVLVFRILHRPTRSPTINSIEPEFPIIKGSYDLNRKLDEV</sequence>
<comment type="caution">
    <text evidence="1">The sequence shown here is derived from an EMBL/GenBank/DDBJ whole genome shotgun (WGS) entry which is preliminary data.</text>
</comment>
<evidence type="ECO:0000313" key="1">
    <source>
        <dbReference type="EMBL" id="GFQ89120.1"/>
    </source>
</evidence>
<dbReference type="EMBL" id="BMAO01003626">
    <property type="protein sequence ID" value="GFQ89120.1"/>
    <property type="molecule type" value="Genomic_DNA"/>
</dbReference>
<gene>
    <name evidence="1" type="ORF">TNCT_664321</name>
</gene>
<proteinExistence type="predicted"/>
<organism evidence="1 2">
    <name type="scientific">Trichonephila clavata</name>
    <name type="common">Joro spider</name>
    <name type="synonym">Nephila clavata</name>
    <dbReference type="NCBI Taxonomy" id="2740835"/>
    <lineage>
        <taxon>Eukaryota</taxon>
        <taxon>Metazoa</taxon>
        <taxon>Ecdysozoa</taxon>
        <taxon>Arthropoda</taxon>
        <taxon>Chelicerata</taxon>
        <taxon>Arachnida</taxon>
        <taxon>Araneae</taxon>
        <taxon>Araneomorphae</taxon>
        <taxon>Entelegynae</taxon>
        <taxon>Araneoidea</taxon>
        <taxon>Nephilidae</taxon>
        <taxon>Trichonephila</taxon>
    </lineage>
</organism>
<dbReference type="AlphaFoldDB" id="A0A8X6KWH6"/>